<dbReference type="eggNOG" id="COG1392">
    <property type="taxonomic scope" value="Bacteria"/>
</dbReference>
<gene>
    <name evidence="2" type="ordered locus">Sgly_1671</name>
</gene>
<dbReference type="InterPro" id="IPR038078">
    <property type="entry name" value="PhoU-like_sf"/>
</dbReference>
<comment type="similarity">
    <text evidence="1">Belongs to the UPF0111 family.</text>
</comment>
<dbReference type="RefSeq" id="WP_013624837.1">
    <property type="nucleotide sequence ID" value="NC_015172.1"/>
</dbReference>
<dbReference type="EMBL" id="CP002547">
    <property type="protein sequence ID" value="ADY55969.1"/>
    <property type="molecule type" value="Genomic_DNA"/>
</dbReference>
<dbReference type="PANTHER" id="PTHR37298:SF1">
    <property type="entry name" value="UPF0111 PROTEIN YKAA"/>
    <property type="match status" value="1"/>
</dbReference>
<dbReference type="SUPFAM" id="SSF109755">
    <property type="entry name" value="PhoU-like"/>
    <property type="match status" value="1"/>
</dbReference>
<dbReference type="PANTHER" id="PTHR37298">
    <property type="entry name" value="UPF0111 PROTEIN YKAA"/>
    <property type="match status" value="1"/>
</dbReference>
<dbReference type="Proteomes" id="UP000007488">
    <property type="component" value="Chromosome"/>
</dbReference>
<proteinExistence type="inferred from homology"/>
<dbReference type="OrthoDB" id="9797568at2"/>
<sequence length="210" mass="24051">MFGLKSREDQFFKLFNQTADLLCQSTRCLLNLVSDFSPDKLPTSMSKITDLEHQADDVTSRIIDKLNHTMVTPIDREDIYKLATFLDNVIDFIQGAIERMVVYKASTPPQGAIELTKVLDECAKIIKDSFSYLPNIRSGRQHILENVAKVSVLESDADKLYRKEVGRLFDEEKNILEIIKWKEILEHLENAADYCEDIGDFIKGVVLKYA</sequence>
<dbReference type="InterPro" id="IPR018445">
    <property type="entry name" value="Put_Phosphate_transp_reg"/>
</dbReference>
<dbReference type="InterPro" id="IPR052912">
    <property type="entry name" value="UPF0111_domain"/>
</dbReference>
<protein>
    <submittedName>
        <fullName evidence="2">Phosphate transport regulator</fullName>
    </submittedName>
</protein>
<accession>F0SYD4</accession>
<dbReference type="HOGENOM" id="CLU_086031_0_1_9"/>
<dbReference type="STRING" id="645991.Sgly_1671"/>
<dbReference type="Gene3D" id="1.20.58.220">
    <property type="entry name" value="Phosphate transport system protein phou homolog 2, domain 2"/>
    <property type="match status" value="1"/>
</dbReference>
<dbReference type="AlphaFoldDB" id="F0SYD4"/>
<evidence type="ECO:0000313" key="3">
    <source>
        <dbReference type="Proteomes" id="UP000007488"/>
    </source>
</evidence>
<evidence type="ECO:0000313" key="2">
    <source>
        <dbReference type="EMBL" id="ADY55969.1"/>
    </source>
</evidence>
<reference evidence="2 3" key="1">
    <citation type="journal article" date="2011" name="Stand. Genomic Sci.">
        <title>Complete genome sequence of Syntrophobotulus glycolicus type strain (FlGlyR).</title>
        <authorList>
            <person name="Han C."/>
            <person name="Mwirichia R."/>
            <person name="Chertkov O."/>
            <person name="Held B."/>
            <person name="Lapidus A."/>
            <person name="Nolan M."/>
            <person name="Lucas S."/>
            <person name="Hammon N."/>
            <person name="Deshpande S."/>
            <person name="Cheng J.F."/>
            <person name="Tapia R."/>
            <person name="Goodwin L."/>
            <person name="Pitluck S."/>
            <person name="Huntemann M."/>
            <person name="Liolios K."/>
            <person name="Ivanova N."/>
            <person name="Pagani I."/>
            <person name="Mavromatis K."/>
            <person name="Ovchinikova G."/>
            <person name="Pati A."/>
            <person name="Chen A."/>
            <person name="Palaniappan K."/>
            <person name="Land M."/>
            <person name="Hauser L."/>
            <person name="Brambilla E.M."/>
            <person name="Rohde M."/>
            <person name="Spring S."/>
            <person name="Sikorski J."/>
            <person name="Goker M."/>
            <person name="Woyke T."/>
            <person name="Bristow J."/>
            <person name="Eisen J.A."/>
            <person name="Markowitz V."/>
            <person name="Hugenholtz P."/>
            <person name="Kyrpides N.C."/>
            <person name="Klenk H.P."/>
            <person name="Detter J.C."/>
        </authorList>
    </citation>
    <scope>NUCLEOTIDE SEQUENCE [LARGE SCALE GENOMIC DNA]</scope>
    <source>
        <strain evidence="3">DSM 8271 / FlGlyR</strain>
    </source>
</reference>
<name>F0SYD4_SYNGF</name>
<organism evidence="2 3">
    <name type="scientific">Syntrophobotulus glycolicus (strain DSM 8271 / FlGlyR)</name>
    <dbReference type="NCBI Taxonomy" id="645991"/>
    <lineage>
        <taxon>Bacteria</taxon>
        <taxon>Bacillati</taxon>
        <taxon>Bacillota</taxon>
        <taxon>Clostridia</taxon>
        <taxon>Eubacteriales</taxon>
        <taxon>Desulfitobacteriaceae</taxon>
        <taxon>Syntrophobotulus</taxon>
    </lineage>
</organism>
<evidence type="ECO:0000256" key="1">
    <source>
        <dbReference type="ARBA" id="ARBA00008591"/>
    </source>
</evidence>
<dbReference type="Pfam" id="PF01865">
    <property type="entry name" value="PhoU_div"/>
    <property type="match status" value="1"/>
</dbReference>
<reference evidence="3" key="2">
    <citation type="submission" date="2011-02" db="EMBL/GenBank/DDBJ databases">
        <title>The complete genome of Syntrophobotulus glycolicus DSM 8271.</title>
        <authorList>
            <person name="Lucas S."/>
            <person name="Copeland A."/>
            <person name="Lapidus A."/>
            <person name="Bruce D."/>
            <person name="Goodwin L."/>
            <person name="Pitluck S."/>
            <person name="Kyrpides N."/>
            <person name="Mavromatis K."/>
            <person name="Pagani I."/>
            <person name="Ivanova N."/>
            <person name="Mikhailova N."/>
            <person name="Chertkov O."/>
            <person name="Held B."/>
            <person name="Detter J.C."/>
            <person name="Tapia R."/>
            <person name="Han C."/>
            <person name="Land M."/>
            <person name="Hauser L."/>
            <person name="Markowitz V."/>
            <person name="Cheng J.-F."/>
            <person name="Hugenholtz P."/>
            <person name="Woyke T."/>
            <person name="Wu D."/>
            <person name="Spring S."/>
            <person name="Schroeder M."/>
            <person name="Brambilla E."/>
            <person name="Klenk H.-P."/>
            <person name="Eisen J.A."/>
        </authorList>
    </citation>
    <scope>NUCLEOTIDE SEQUENCE [LARGE SCALE GENOMIC DNA]</scope>
    <source>
        <strain evidence="3">DSM 8271 / FlGlyR</strain>
    </source>
</reference>
<dbReference type="KEGG" id="sgy:Sgly_1671"/>
<keyword evidence="3" id="KW-1185">Reference proteome</keyword>